<sequence length="102" mass="11492">ISIPQIADLMGISRQGALKQLRRLEEDGFVIPIKNPRHERSPLYELTQKGHNTYHETEALQAAWATNLAESLSVEDLNITLRTLEALYNALEQPVPKKGLFA</sequence>
<evidence type="ECO:0000313" key="2">
    <source>
        <dbReference type="EMBL" id="BAC56753.1"/>
    </source>
</evidence>
<accession>Q84IH5</accession>
<dbReference type="InterPro" id="IPR036390">
    <property type="entry name" value="WH_DNA-bd_sf"/>
</dbReference>
<name>Q84IH5_JANS3</name>
<gene>
    <name evidence="2" type="primary">ORFL3</name>
</gene>
<evidence type="ECO:0000259" key="1">
    <source>
        <dbReference type="PROSITE" id="PS50995"/>
    </source>
</evidence>
<dbReference type="EMBL" id="AB095952">
    <property type="protein sequence ID" value="BAC56753.1"/>
    <property type="molecule type" value="Genomic_DNA"/>
</dbReference>
<reference evidence="2" key="1">
    <citation type="journal article" date="2004" name="Biosci. Biotechnol. Biochem.">
        <title>Divergent structures of carbazole degradative car operons isolated from gram-negative bacteria.</title>
        <authorList>
            <person name="Inoue K."/>
            <person name="Widada J."/>
            <person name="Nakai S."/>
            <person name="Endoh T."/>
            <person name="Urata M."/>
            <person name="Ashikawa Y."/>
            <person name="Shintani M."/>
            <person name="Saiki Y."/>
            <person name="Yoshida T."/>
            <person name="Habe H."/>
            <person name="Omori T."/>
            <person name="Nojiri H."/>
        </authorList>
    </citation>
    <scope>NUCLEOTIDE SEQUENCE</scope>
    <source>
        <strain evidence="2">J3</strain>
    </source>
</reference>
<dbReference type="InterPro" id="IPR000835">
    <property type="entry name" value="HTH_MarR-typ"/>
</dbReference>
<dbReference type="Pfam" id="PF13412">
    <property type="entry name" value="HTH_24"/>
    <property type="match status" value="1"/>
</dbReference>
<dbReference type="SUPFAM" id="SSF46785">
    <property type="entry name" value="Winged helix' DNA-binding domain"/>
    <property type="match status" value="1"/>
</dbReference>
<dbReference type="GO" id="GO:0003700">
    <property type="term" value="F:DNA-binding transcription factor activity"/>
    <property type="evidence" value="ECO:0007669"/>
    <property type="project" value="InterPro"/>
</dbReference>
<dbReference type="AlphaFoldDB" id="Q84IH5"/>
<feature type="non-terminal residue" evidence="2">
    <location>
        <position position="1"/>
    </location>
</feature>
<organism evidence="2">
    <name type="scientific">Janthinobacterium sp. (strain J3)</name>
    <dbReference type="NCBI Taxonomy" id="213804"/>
    <lineage>
        <taxon>Bacteria</taxon>
        <taxon>Pseudomonadati</taxon>
        <taxon>Pseudomonadota</taxon>
        <taxon>Betaproteobacteria</taxon>
        <taxon>Burkholderiales</taxon>
        <taxon>Oxalobacteraceae</taxon>
        <taxon>Janthinobacterium</taxon>
    </lineage>
</organism>
<proteinExistence type="predicted"/>
<protein>
    <submittedName>
        <fullName evidence="2">C-terminal of regulatory protein</fullName>
    </submittedName>
</protein>
<dbReference type="InterPro" id="IPR036388">
    <property type="entry name" value="WH-like_DNA-bd_sf"/>
</dbReference>
<dbReference type="PROSITE" id="PS50995">
    <property type="entry name" value="HTH_MARR_2"/>
    <property type="match status" value="1"/>
</dbReference>
<feature type="domain" description="HTH marR-type" evidence="1">
    <location>
        <begin position="1"/>
        <end position="89"/>
    </location>
</feature>
<dbReference type="Gene3D" id="1.10.10.10">
    <property type="entry name" value="Winged helix-like DNA-binding domain superfamily/Winged helix DNA-binding domain"/>
    <property type="match status" value="1"/>
</dbReference>